<reference evidence="1 2" key="1">
    <citation type="journal article" date="2019" name="Nat. Ecol. Evol.">
        <title>Megaphylogeny resolves global patterns of mushroom evolution.</title>
        <authorList>
            <person name="Varga T."/>
            <person name="Krizsan K."/>
            <person name="Foldi C."/>
            <person name="Dima B."/>
            <person name="Sanchez-Garcia M."/>
            <person name="Sanchez-Ramirez S."/>
            <person name="Szollosi G.J."/>
            <person name="Szarkandi J.G."/>
            <person name="Papp V."/>
            <person name="Albert L."/>
            <person name="Andreopoulos W."/>
            <person name="Angelini C."/>
            <person name="Antonin V."/>
            <person name="Barry K.W."/>
            <person name="Bougher N.L."/>
            <person name="Buchanan P."/>
            <person name="Buyck B."/>
            <person name="Bense V."/>
            <person name="Catcheside P."/>
            <person name="Chovatia M."/>
            <person name="Cooper J."/>
            <person name="Damon W."/>
            <person name="Desjardin D."/>
            <person name="Finy P."/>
            <person name="Geml J."/>
            <person name="Haridas S."/>
            <person name="Hughes K."/>
            <person name="Justo A."/>
            <person name="Karasinski D."/>
            <person name="Kautmanova I."/>
            <person name="Kiss B."/>
            <person name="Kocsube S."/>
            <person name="Kotiranta H."/>
            <person name="LaButti K.M."/>
            <person name="Lechner B.E."/>
            <person name="Liimatainen K."/>
            <person name="Lipzen A."/>
            <person name="Lukacs Z."/>
            <person name="Mihaltcheva S."/>
            <person name="Morgado L.N."/>
            <person name="Niskanen T."/>
            <person name="Noordeloos M.E."/>
            <person name="Ohm R.A."/>
            <person name="Ortiz-Santana B."/>
            <person name="Ovrebo C."/>
            <person name="Racz N."/>
            <person name="Riley R."/>
            <person name="Savchenko A."/>
            <person name="Shiryaev A."/>
            <person name="Soop K."/>
            <person name="Spirin V."/>
            <person name="Szebenyi C."/>
            <person name="Tomsovsky M."/>
            <person name="Tulloss R.E."/>
            <person name="Uehling J."/>
            <person name="Grigoriev I.V."/>
            <person name="Vagvolgyi C."/>
            <person name="Papp T."/>
            <person name="Martin F.M."/>
            <person name="Miettinen O."/>
            <person name="Hibbett D.S."/>
            <person name="Nagy L.G."/>
        </authorList>
    </citation>
    <scope>NUCLEOTIDE SEQUENCE [LARGE SCALE GENOMIC DNA]</scope>
    <source>
        <strain evidence="1 2">CBS 166.37</strain>
    </source>
</reference>
<keyword evidence="2" id="KW-1185">Reference proteome</keyword>
<dbReference type="AlphaFoldDB" id="A0A5C3MDH5"/>
<name>A0A5C3MDH5_9AGAR</name>
<dbReference type="Proteomes" id="UP000308652">
    <property type="component" value="Unassembled WGS sequence"/>
</dbReference>
<gene>
    <name evidence="1" type="ORF">BDQ12DRAFT_662039</name>
</gene>
<sequence length="192" mass="21412">MYASAYETYVTSTSSIITTMKCPQEEARYSVRNACRSLGEGTSAIHDRGIVTLRAISITSTENQRILPQTGIAVYMEDVQAIGVRTARQIGKYEGYAKFERKTLAGWPLEKHFRRCSMWSPDIAKKQHFDKKKSEKCEIKLWVVRRSSVGFVNEGHSLAVIDVTASAVISKIRSVAIRGAKLGPKEPDLANL</sequence>
<accession>A0A5C3MDH5</accession>
<proteinExistence type="predicted"/>
<dbReference type="EMBL" id="ML213591">
    <property type="protein sequence ID" value="TFK43362.1"/>
    <property type="molecule type" value="Genomic_DNA"/>
</dbReference>
<organism evidence="1 2">
    <name type="scientific">Crucibulum laeve</name>
    <dbReference type="NCBI Taxonomy" id="68775"/>
    <lineage>
        <taxon>Eukaryota</taxon>
        <taxon>Fungi</taxon>
        <taxon>Dikarya</taxon>
        <taxon>Basidiomycota</taxon>
        <taxon>Agaricomycotina</taxon>
        <taxon>Agaricomycetes</taxon>
        <taxon>Agaricomycetidae</taxon>
        <taxon>Agaricales</taxon>
        <taxon>Agaricineae</taxon>
        <taxon>Nidulariaceae</taxon>
        <taxon>Crucibulum</taxon>
    </lineage>
</organism>
<evidence type="ECO:0000313" key="1">
    <source>
        <dbReference type="EMBL" id="TFK43362.1"/>
    </source>
</evidence>
<protein>
    <submittedName>
        <fullName evidence="1">Uncharacterized protein</fullName>
    </submittedName>
</protein>
<evidence type="ECO:0000313" key="2">
    <source>
        <dbReference type="Proteomes" id="UP000308652"/>
    </source>
</evidence>